<keyword evidence="1" id="KW-0732">Signal</keyword>
<proteinExistence type="predicted"/>
<name>A0A9D2H271_9FIRM</name>
<sequence>MTKTRTKALALLLGIGFTMSAVCAALPASAVNVDALDTSTQMTYPFEQGEDAFRYAPTFTMAAEAGAGNNKWEYVEVKFDGGAKDLRAAEYLAVQIRVDQGDPGLTLGLIENGDRYNNSVDGNAFYFLSEDGTIREMSCLYSAINLGAGACGTLLMPMDSMGWQWNNNSSDLSAVTAFYYTTSTQFNYGYVLTIGSIGYYDGEPGAADTQFVTLADCSEGERSRDLYYVDAVDPDCMKMPSDAGIVEPEAPSIAYPFRQGEGADAWAAVWQGPVNGDSAANWQTLTVKFDEAAVDFSEASYLIIQYQGQVGAPGITFGLENKGARYSVGAPEADGKPVYFMGETDETSRKAANIANGAVTAGSVTGTMGAMIIPMDSMAWQFGEEENRDLSAIDTLVLTTNSQYNYNFRILIGEVGLYTGEAGSGTFTKILDLSSDRSEKFAVTSDLEANRGTLSFVEADAVRETMGDATVDITGEGKTNSSFSESGSTGNVVINGSYGSLEVVEDSYGEDALQLTATGITGDGFTAFTLSEGEDIDWANRKGVSLWARNDSDAEVSFNLEVDCRIASGASSRFNILQGNRYWLYDVNTGKTTIYMSRPTATLPAGFEGWVRIPFSAFERASWSSGVSKEEFMSEGSVVSYFGITISAASYLNQSFSINNIGAYSTTPQFSSSFVDAGGKTIPELLGLN</sequence>
<evidence type="ECO:0000313" key="2">
    <source>
        <dbReference type="EMBL" id="HJA02559.1"/>
    </source>
</evidence>
<comment type="caution">
    <text evidence="2">The sequence shown here is derived from an EMBL/GenBank/DDBJ whole genome shotgun (WGS) entry which is preliminary data.</text>
</comment>
<evidence type="ECO:0000313" key="3">
    <source>
        <dbReference type="Proteomes" id="UP000824221"/>
    </source>
</evidence>
<dbReference type="SUPFAM" id="SSF49785">
    <property type="entry name" value="Galactose-binding domain-like"/>
    <property type="match status" value="1"/>
</dbReference>
<dbReference type="InterPro" id="IPR008979">
    <property type="entry name" value="Galactose-bd-like_sf"/>
</dbReference>
<feature type="signal peptide" evidence="1">
    <location>
        <begin position="1"/>
        <end position="24"/>
    </location>
</feature>
<gene>
    <name evidence="2" type="ORF">H9797_04165</name>
</gene>
<feature type="chain" id="PRO_5038561833" evidence="1">
    <location>
        <begin position="25"/>
        <end position="689"/>
    </location>
</feature>
<dbReference type="Proteomes" id="UP000824221">
    <property type="component" value="Unassembled WGS sequence"/>
</dbReference>
<reference evidence="2" key="1">
    <citation type="journal article" date="2021" name="PeerJ">
        <title>Extensive microbial diversity within the chicken gut microbiome revealed by metagenomics and culture.</title>
        <authorList>
            <person name="Gilroy R."/>
            <person name="Ravi A."/>
            <person name="Getino M."/>
            <person name="Pursley I."/>
            <person name="Horton D.L."/>
            <person name="Alikhan N.F."/>
            <person name="Baker D."/>
            <person name="Gharbi K."/>
            <person name="Hall N."/>
            <person name="Watson M."/>
            <person name="Adriaenssens E.M."/>
            <person name="Foster-Nyarko E."/>
            <person name="Jarju S."/>
            <person name="Secka A."/>
            <person name="Antonio M."/>
            <person name="Oren A."/>
            <person name="Chaudhuri R.R."/>
            <person name="La Ragione R."/>
            <person name="Hildebrand F."/>
            <person name="Pallen M.J."/>
        </authorList>
    </citation>
    <scope>NUCLEOTIDE SEQUENCE</scope>
    <source>
        <strain evidence="2">CHK156-179</strain>
    </source>
</reference>
<dbReference type="EMBL" id="DXAJ01000062">
    <property type="protein sequence ID" value="HJA02559.1"/>
    <property type="molecule type" value="Genomic_DNA"/>
</dbReference>
<dbReference type="AlphaFoldDB" id="A0A9D2H271"/>
<accession>A0A9D2H271</accession>
<evidence type="ECO:0000256" key="1">
    <source>
        <dbReference type="SAM" id="SignalP"/>
    </source>
</evidence>
<protein>
    <submittedName>
        <fullName evidence="2">Uncharacterized protein</fullName>
    </submittedName>
</protein>
<reference evidence="2" key="2">
    <citation type="submission" date="2021-04" db="EMBL/GenBank/DDBJ databases">
        <authorList>
            <person name="Gilroy R."/>
        </authorList>
    </citation>
    <scope>NUCLEOTIDE SEQUENCE</scope>
    <source>
        <strain evidence="2">CHK156-179</strain>
    </source>
</reference>
<organism evidence="2 3">
    <name type="scientific">Candidatus Gallimonas gallistercoris</name>
    <dbReference type="NCBI Taxonomy" id="2838602"/>
    <lineage>
        <taxon>Bacteria</taxon>
        <taxon>Bacillati</taxon>
        <taxon>Bacillota</taxon>
        <taxon>Clostridia</taxon>
        <taxon>Candidatus Gallimonas</taxon>
    </lineage>
</organism>